<reference evidence="3" key="1">
    <citation type="submission" date="2022-05" db="EMBL/GenBank/DDBJ databases">
        <title>The Musa troglodytarum L. genome provides insights into the mechanism of non-climacteric behaviour and enrichment of carotenoids.</title>
        <authorList>
            <person name="Wang J."/>
        </authorList>
    </citation>
    <scope>NUCLEOTIDE SEQUENCE</scope>
    <source>
        <tissue evidence="3">Leaf</tissue>
    </source>
</reference>
<dbReference type="PANTHER" id="PTHR34131:SF2">
    <property type="entry name" value="FAMILY PROTEIN, PUTATIVE (DUF1997)-RELATED"/>
    <property type="match status" value="1"/>
</dbReference>
<dbReference type="InterPro" id="IPR018971">
    <property type="entry name" value="DUF1997"/>
</dbReference>
<dbReference type="AlphaFoldDB" id="A0A9E7HTZ2"/>
<dbReference type="SUPFAM" id="SSF103612">
    <property type="entry name" value="SBT domain"/>
    <property type="match status" value="1"/>
</dbReference>
<dbReference type="PROSITE" id="PS51141">
    <property type="entry name" value="ZF_SBP"/>
    <property type="match status" value="1"/>
</dbReference>
<dbReference type="Pfam" id="PF03110">
    <property type="entry name" value="SBP"/>
    <property type="match status" value="1"/>
</dbReference>
<keyword evidence="4" id="KW-1185">Reference proteome</keyword>
<keyword evidence="1" id="KW-0862">Zinc</keyword>
<proteinExistence type="predicted"/>
<accession>A0A9E7HTZ2</accession>
<dbReference type="OrthoDB" id="1933789at2759"/>
<dbReference type="EMBL" id="CP097510">
    <property type="protein sequence ID" value="URE40409.1"/>
    <property type="molecule type" value="Genomic_DNA"/>
</dbReference>
<protein>
    <submittedName>
        <fullName evidence="3">Squamosa promoter-binding-like protein</fullName>
    </submittedName>
</protein>
<keyword evidence="1" id="KW-0863">Zinc-finger</keyword>
<dbReference type="PANTHER" id="PTHR34131">
    <property type="entry name" value="(RAP ANNOTATION RELEASE2) GALACTOSE-BINDING LIKE DOMAIN CONTAINING PROTEIN"/>
    <property type="match status" value="1"/>
</dbReference>
<dbReference type="GO" id="GO:0003677">
    <property type="term" value="F:DNA binding"/>
    <property type="evidence" value="ECO:0007669"/>
    <property type="project" value="InterPro"/>
</dbReference>
<dbReference type="Pfam" id="PF09366">
    <property type="entry name" value="DUF1997"/>
    <property type="match status" value="1"/>
</dbReference>
<sequence length="861" mass="94831">MMSTFRLGPCLQSHVSATAAVLPIHHHRPHLHELRPLLELLLSLQTRCRMVIHTLPSPSALSPCNLRRRFEAAIASATVEEPGAGRRKANLWAKRKEMVKLPEYSDGSGRVLPVSEFLSHPTGVEALLNTRALQRFEPLDSNTYRCTLHKIQFLKFEVAPVLDLRVTRTDEDCTVEMLSCRFEGSKAVEKQNQLFSAFMKNYIKWEAKNSEPSLIVDVNLRVTLEVYTKPFSLLPLSAVEKPGNLKQGDDGEKTCDNIRSSHSGNNIGNRQLLVGLILDGLFISAWFDAKLIERLEQESVVEIRCTGAATDGEGENFPTYHQLGFGQKSLCSFFHKVCHLGWKRIILGNLTASASWMDWIAKNPFQWDWETLDLFCGKDSEIYKSAQEPELKIEGGIGICNGFVCSSGGGASSVLELGNRSSKSSISASIDSLSKAEKGNSDFNYDSAERAVNSSSKIILTRVDGFGTSPVPLAAGRPKEPVTGLKLGRTFFEDGGAENNIKSSSSSASMISSTAVAKKSRISPQNLQSPKCQVEGCIVDLTTAKDYHRKHRVCESHSKSPKVIVAGWERRFCQQCSRYFITFFSVAKCFAMLLVDKVEQPESNLLAIPGSMVCLSLIRKSEVAVGVYLIIMHVAGSHNQQQSHSVPQGFLRHIMVLPYLASEINGRHHMNLVFGGNSLGHVTTNSPLEDDLSSFKLMQPKDYWIKSNKAGAVNGQLEFSSTCQAHNISTLHHDLNRLLPFKGTTAEVLNQGLEAPVFASSLGGAPDLRRALSLLSNNSWSSANPGPSSNVKFVNTKNTNAAHPAVNTIDSTAGFLQVEQPLGPQSTMLPFNLQNHNGQFQEFQLLKAPYQASFFDSTQIH</sequence>
<organism evidence="3 4">
    <name type="scientific">Musa troglodytarum</name>
    <name type="common">fe'i banana</name>
    <dbReference type="NCBI Taxonomy" id="320322"/>
    <lineage>
        <taxon>Eukaryota</taxon>
        <taxon>Viridiplantae</taxon>
        <taxon>Streptophyta</taxon>
        <taxon>Embryophyta</taxon>
        <taxon>Tracheophyta</taxon>
        <taxon>Spermatophyta</taxon>
        <taxon>Magnoliopsida</taxon>
        <taxon>Liliopsida</taxon>
        <taxon>Zingiberales</taxon>
        <taxon>Musaceae</taxon>
        <taxon>Musa</taxon>
    </lineage>
</organism>
<feature type="domain" description="SBP-type" evidence="2">
    <location>
        <begin position="529"/>
        <end position="604"/>
    </location>
</feature>
<dbReference type="Gene3D" id="4.10.1100.10">
    <property type="entry name" value="Transcription factor, SBP-box domain"/>
    <property type="match status" value="1"/>
</dbReference>
<dbReference type="GO" id="GO:0005634">
    <property type="term" value="C:nucleus"/>
    <property type="evidence" value="ECO:0007669"/>
    <property type="project" value="InterPro"/>
</dbReference>
<keyword evidence="1" id="KW-0479">Metal-binding</keyword>
<name>A0A9E7HTZ2_9LILI</name>
<evidence type="ECO:0000313" key="3">
    <source>
        <dbReference type="EMBL" id="URE40409.1"/>
    </source>
</evidence>
<dbReference type="GO" id="GO:0008270">
    <property type="term" value="F:zinc ion binding"/>
    <property type="evidence" value="ECO:0007669"/>
    <property type="project" value="UniProtKB-KW"/>
</dbReference>
<evidence type="ECO:0000313" key="4">
    <source>
        <dbReference type="Proteomes" id="UP001055439"/>
    </source>
</evidence>
<dbReference type="Proteomes" id="UP001055439">
    <property type="component" value="Chromosome 8"/>
</dbReference>
<dbReference type="InterPro" id="IPR036893">
    <property type="entry name" value="SBP_sf"/>
</dbReference>
<evidence type="ECO:0000256" key="1">
    <source>
        <dbReference type="PROSITE-ProRule" id="PRU00470"/>
    </source>
</evidence>
<evidence type="ECO:0000259" key="2">
    <source>
        <dbReference type="PROSITE" id="PS51141"/>
    </source>
</evidence>
<dbReference type="InterPro" id="IPR004333">
    <property type="entry name" value="SBP_dom"/>
</dbReference>
<gene>
    <name evidence="3" type="ORF">MUK42_07196</name>
</gene>